<dbReference type="SUPFAM" id="SSF50800">
    <property type="entry name" value="PK beta-barrel domain-like"/>
    <property type="match status" value="1"/>
</dbReference>
<reference evidence="2" key="1">
    <citation type="journal article" date="2020" name="Stud. Mycol.">
        <title>101 Dothideomycetes genomes: a test case for predicting lifestyles and emergence of pathogens.</title>
        <authorList>
            <person name="Haridas S."/>
            <person name="Albert R."/>
            <person name="Binder M."/>
            <person name="Bloem J."/>
            <person name="Labutti K."/>
            <person name="Salamov A."/>
            <person name="Andreopoulos B."/>
            <person name="Baker S."/>
            <person name="Barry K."/>
            <person name="Bills G."/>
            <person name="Bluhm B."/>
            <person name="Cannon C."/>
            <person name="Castanera R."/>
            <person name="Culley D."/>
            <person name="Daum C."/>
            <person name="Ezra D."/>
            <person name="Gonzalez J."/>
            <person name="Henrissat B."/>
            <person name="Kuo A."/>
            <person name="Liang C."/>
            <person name="Lipzen A."/>
            <person name="Lutzoni F."/>
            <person name="Magnuson J."/>
            <person name="Mondo S."/>
            <person name="Nolan M."/>
            <person name="Ohm R."/>
            <person name="Pangilinan J."/>
            <person name="Park H.-J."/>
            <person name="Ramirez L."/>
            <person name="Alfaro M."/>
            <person name="Sun H."/>
            <person name="Tritt A."/>
            <person name="Yoshinaga Y."/>
            <person name="Zwiers L.-H."/>
            <person name="Turgeon B."/>
            <person name="Goodwin S."/>
            <person name="Spatafora J."/>
            <person name="Crous P."/>
            <person name="Grigoriev I."/>
        </authorList>
    </citation>
    <scope>NUCLEOTIDE SEQUENCE</scope>
    <source>
        <strain evidence="2">CBS 109.77</strain>
    </source>
</reference>
<dbReference type="GO" id="GO:0030151">
    <property type="term" value="F:molybdenum ion binding"/>
    <property type="evidence" value="ECO:0007669"/>
    <property type="project" value="InterPro"/>
</dbReference>
<keyword evidence="3" id="KW-1185">Reference proteome</keyword>
<proteinExistence type="predicted"/>
<evidence type="ECO:0000259" key="1">
    <source>
        <dbReference type="PROSITE" id="PS51340"/>
    </source>
</evidence>
<gene>
    <name evidence="2" type="ORF">K505DRAFT_14008</name>
</gene>
<accession>A0A6A6XFN3</accession>
<evidence type="ECO:0000313" key="2">
    <source>
        <dbReference type="EMBL" id="KAF2795319.1"/>
    </source>
</evidence>
<dbReference type="InterPro" id="IPR011037">
    <property type="entry name" value="Pyrv_Knase-like_insert_dom_sf"/>
</dbReference>
<evidence type="ECO:0000313" key="3">
    <source>
        <dbReference type="Proteomes" id="UP000799757"/>
    </source>
</evidence>
<name>A0A6A6XFN3_9PLEO</name>
<dbReference type="PROSITE" id="PS51340">
    <property type="entry name" value="MOSC"/>
    <property type="match status" value="1"/>
</dbReference>
<dbReference type="GO" id="GO:0003824">
    <property type="term" value="F:catalytic activity"/>
    <property type="evidence" value="ECO:0007669"/>
    <property type="project" value="InterPro"/>
</dbReference>
<dbReference type="InterPro" id="IPR005302">
    <property type="entry name" value="MoCF_Sase_C"/>
</dbReference>
<dbReference type="Pfam" id="PF03473">
    <property type="entry name" value="MOSC"/>
    <property type="match status" value="1"/>
</dbReference>
<protein>
    <recommendedName>
        <fullName evidence="1">MOSC domain-containing protein</fullName>
    </recommendedName>
</protein>
<dbReference type="GO" id="GO:0030170">
    <property type="term" value="F:pyridoxal phosphate binding"/>
    <property type="evidence" value="ECO:0007669"/>
    <property type="project" value="InterPro"/>
</dbReference>
<dbReference type="Proteomes" id="UP000799757">
    <property type="component" value="Unassembled WGS sequence"/>
</dbReference>
<sequence length="296" mass="32895">MIVEIVKDGDGYKNMAVCNYPKMTQFLTDIVPPEDHGNGKGSIMVEYIASTGGQSTTLEIPLQPDTDELETLQITMHKSSTKAFKMPAEYNSWFSSCFGYDVVLAYLGDNLRNVLFEEMIPAKSSSWLSTISRSLPILGTPGPYGERITFADCAPFLIVSETSLAAVSSLLPDGEEMDVTKFRPNIVIRGADKAWEEDFWGKIKINDVEITMAHNCVRCQSINIDYKTGLPGIGPSGEILKKMQKDRRVDLGSKWSPVFGRYSFWGPRSGAKVLSVGDEVSVVKVNPERTKWSWNL</sequence>
<dbReference type="OrthoDB" id="17255at2759"/>
<dbReference type="AlphaFoldDB" id="A0A6A6XFN3"/>
<organism evidence="2 3">
    <name type="scientific">Melanomma pulvis-pyrius CBS 109.77</name>
    <dbReference type="NCBI Taxonomy" id="1314802"/>
    <lineage>
        <taxon>Eukaryota</taxon>
        <taxon>Fungi</taxon>
        <taxon>Dikarya</taxon>
        <taxon>Ascomycota</taxon>
        <taxon>Pezizomycotina</taxon>
        <taxon>Dothideomycetes</taxon>
        <taxon>Pleosporomycetidae</taxon>
        <taxon>Pleosporales</taxon>
        <taxon>Melanommataceae</taxon>
        <taxon>Melanomma</taxon>
    </lineage>
</organism>
<feature type="domain" description="MOSC" evidence="1">
    <location>
        <begin position="123"/>
        <end position="283"/>
    </location>
</feature>
<dbReference type="EMBL" id="MU001862">
    <property type="protein sequence ID" value="KAF2795319.1"/>
    <property type="molecule type" value="Genomic_DNA"/>
</dbReference>